<gene>
    <name evidence="12" type="ORF">BCR32DRAFT_304069</name>
</gene>
<keyword evidence="4 11" id="KW-0812">Transmembrane</keyword>
<dbReference type="AlphaFoldDB" id="A0A1Y1WSD6"/>
<evidence type="ECO:0000256" key="2">
    <source>
        <dbReference type="ARBA" id="ARBA00010473"/>
    </source>
</evidence>
<keyword evidence="7 11" id="KW-1133">Transmembrane helix</keyword>
<keyword evidence="6 11" id="KW-0256">Endoplasmic reticulum</keyword>
<keyword evidence="3 11" id="KW-0415">Karyogamy</keyword>
<comment type="similarity">
    <text evidence="2 11">Belongs to the KAR5 family.</text>
</comment>
<protein>
    <recommendedName>
        <fullName evidence="14">Karyogamy protein 5</fullName>
    </recommendedName>
</protein>
<comment type="subcellular location">
    <subcellularLocation>
        <location evidence="11">Endoplasmic reticulum membrane</location>
    </subcellularLocation>
    <subcellularLocation>
        <location evidence="11">Nucleus membrane</location>
    </subcellularLocation>
</comment>
<dbReference type="GO" id="GO:0005789">
    <property type="term" value="C:endoplasmic reticulum membrane"/>
    <property type="evidence" value="ECO:0007669"/>
    <property type="project" value="UniProtKB-SubCell"/>
</dbReference>
<sequence>MNSKFMYLYLFCCFITSINGFSFFKKNKSNKENNFEPRQPIIDESKSEIKYNNLYLMSKRYEDFLSDNYGIQQENINHDVLTDFDIAINPSNIDVEYVNIYNRAINSFNKYTSKEDCFQNSIKTLKYGCLEMELDDNKKMEYAVELTLCELTSANISVPTECRHDQKNRSMAKCVENISRYSQLWTSYSGYFKDVVNMCYAIRYPLERNLLQNIHRNITKYQFNNMHVIASLYKREFLKIIELSEDYEVLLKYFYNKIIK</sequence>
<dbReference type="PANTHER" id="PTHR28012">
    <property type="entry name" value="NUCLEAR FUSION PROTEIN KAR5"/>
    <property type="match status" value="1"/>
</dbReference>
<dbReference type="InterPro" id="IPR007292">
    <property type="entry name" value="Nuclear_fusion_Kar5"/>
</dbReference>
<evidence type="ECO:0000256" key="4">
    <source>
        <dbReference type="ARBA" id="ARBA00022692"/>
    </source>
</evidence>
<name>A0A1Y1WSD6_9FUNG</name>
<dbReference type="Proteomes" id="UP000193944">
    <property type="component" value="Unassembled WGS sequence"/>
</dbReference>
<comment type="function">
    <text evidence="1 11">Required for nuclear membrane fusion during karyogamy.</text>
</comment>
<dbReference type="PANTHER" id="PTHR28012:SF1">
    <property type="entry name" value="NUCLEAR FUSION PROTEIN KAR5"/>
    <property type="match status" value="1"/>
</dbReference>
<evidence type="ECO:0008006" key="14">
    <source>
        <dbReference type="Google" id="ProtNLM"/>
    </source>
</evidence>
<evidence type="ECO:0000256" key="7">
    <source>
        <dbReference type="ARBA" id="ARBA00022989"/>
    </source>
</evidence>
<evidence type="ECO:0000256" key="3">
    <source>
        <dbReference type="ARBA" id="ARBA00022459"/>
    </source>
</evidence>
<evidence type="ECO:0000256" key="9">
    <source>
        <dbReference type="ARBA" id="ARBA00023180"/>
    </source>
</evidence>
<evidence type="ECO:0000313" key="12">
    <source>
        <dbReference type="EMBL" id="ORX76208.1"/>
    </source>
</evidence>
<comment type="caution">
    <text evidence="12">The sequence shown here is derived from an EMBL/GenBank/DDBJ whole genome shotgun (WGS) entry which is preliminary data.</text>
</comment>
<evidence type="ECO:0000256" key="10">
    <source>
        <dbReference type="ARBA" id="ARBA00023242"/>
    </source>
</evidence>
<evidence type="ECO:0000313" key="13">
    <source>
        <dbReference type="Proteomes" id="UP000193944"/>
    </source>
</evidence>
<evidence type="ECO:0000256" key="5">
    <source>
        <dbReference type="ARBA" id="ARBA00022729"/>
    </source>
</evidence>
<reference evidence="12 13" key="1">
    <citation type="submission" date="2016-08" db="EMBL/GenBank/DDBJ databases">
        <title>A Parts List for Fungal Cellulosomes Revealed by Comparative Genomics.</title>
        <authorList>
            <consortium name="DOE Joint Genome Institute"/>
            <person name="Haitjema C.H."/>
            <person name="Gilmore S.P."/>
            <person name="Henske J.K."/>
            <person name="Solomon K.V."/>
            <person name="De Groot R."/>
            <person name="Kuo A."/>
            <person name="Mondo S.J."/>
            <person name="Salamov A.A."/>
            <person name="Labutti K."/>
            <person name="Zhao Z."/>
            <person name="Chiniquy J."/>
            <person name="Barry K."/>
            <person name="Brewer H.M."/>
            <person name="Purvine S.O."/>
            <person name="Wright A.T."/>
            <person name="Boxma B."/>
            <person name="Van Alen T."/>
            <person name="Hackstein J.H."/>
            <person name="Baker S.E."/>
            <person name="Grigoriev I.V."/>
            <person name="O'Malley M.A."/>
        </authorList>
    </citation>
    <scope>NUCLEOTIDE SEQUENCE [LARGE SCALE GENOMIC DNA]</scope>
    <source>
        <strain evidence="12 13">S4</strain>
    </source>
</reference>
<dbReference type="GO" id="GO:0031965">
    <property type="term" value="C:nuclear membrane"/>
    <property type="evidence" value="ECO:0007669"/>
    <property type="project" value="UniProtKB-SubCell"/>
</dbReference>
<dbReference type="GO" id="GO:0000742">
    <property type="term" value="P:karyogamy involved in conjugation with cellular fusion"/>
    <property type="evidence" value="ECO:0007669"/>
    <property type="project" value="UniProtKB-UniRule"/>
</dbReference>
<accession>A0A1Y1WSD6</accession>
<dbReference type="EMBL" id="MCFG01000312">
    <property type="protein sequence ID" value="ORX76208.1"/>
    <property type="molecule type" value="Genomic_DNA"/>
</dbReference>
<keyword evidence="13" id="KW-1185">Reference proteome</keyword>
<keyword evidence="9" id="KW-0325">Glycoprotein</keyword>
<organism evidence="12 13">
    <name type="scientific">Anaeromyces robustus</name>
    <dbReference type="NCBI Taxonomy" id="1754192"/>
    <lineage>
        <taxon>Eukaryota</taxon>
        <taxon>Fungi</taxon>
        <taxon>Fungi incertae sedis</taxon>
        <taxon>Chytridiomycota</taxon>
        <taxon>Chytridiomycota incertae sedis</taxon>
        <taxon>Neocallimastigomycetes</taxon>
        <taxon>Neocallimastigales</taxon>
        <taxon>Neocallimastigaceae</taxon>
        <taxon>Anaeromyces</taxon>
    </lineage>
</organism>
<keyword evidence="10 11" id="KW-0539">Nucleus</keyword>
<proteinExistence type="inferred from homology"/>
<keyword evidence="5 11" id="KW-0732">Signal</keyword>
<evidence type="ECO:0000256" key="1">
    <source>
        <dbReference type="ARBA" id="ARBA00003389"/>
    </source>
</evidence>
<dbReference type="OrthoDB" id="5311848at2759"/>
<reference evidence="12 13" key="2">
    <citation type="submission" date="2016-08" db="EMBL/GenBank/DDBJ databases">
        <title>Pervasive Adenine N6-methylation of Active Genes in Fungi.</title>
        <authorList>
            <consortium name="DOE Joint Genome Institute"/>
            <person name="Mondo S.J."/>
            <person name="Dannebaum R.O."/>
            <person name="Kuo R.C."/>
            <person name="Labutti K."/>
            <person name="Haridas S."/>
            <person name="Kuo A."/>
            <person name="Salamov A."/>
            <person name="Ahrendt S.R."/>
            <person name="Lipzen A."/>
            <person name="Sullivan W."/>
            <person name="Andreopoulos W.B."/>
            <person name="Clum A."/>
            <person name="Lindquist E."/>
            <person name="Daum C."/>
            <person name="Ramamoorthy G.K."/>
            <person name="Gryganskyi A."/>
            <person name="Culley D."/>
            <person name="Magnuson J.K."/>
            <person name="James T.Y."/>
            <person name="O'Malley M.A."/>
            <person name="Stajich J.E."/>
            <person name="Spatafora J.W."/>
            <person name="Visel A."/>
            <person name="Grigoriev I.V."/>
        </authorList>
    </citation>
    <scope>NUCLEOTIDE SEQUENCE [LARGE SCALE GENOMIC DNA]</scope>
    <source>
        <strain evidence="12 13">S4</strain>
    </source>
</reference>
<keyword evidence="8 11" id="KW-0472">Membrane</keyword>
<evidence type="ECO:0000256" key="11">
    <source>
        <dbReference type="RuleBase" id="RU368082"/>
    </source>
</evidence>
<evidence type="ECO:0000256" key="6">
    <source>
        <dbReference type="ARBA" id="ARBA00022824"/>
    </source>
</evidence>
<feature type="transmembrane region" description="Helical" evidence="11">
    <location>
        <begin position="6"/>
        <end position="24"/>
    </location>
</feature>
<dbReference type="GO" id="GO:0048288">
    <property type="term" value="P:nuclear membrane fusion involved in karyogamy"/>
    <property type="evidence" value="ECO:0007669"/>
    <property type="project" value="UniProtKB-UniRule"/>
</dbReference>
<dbReference type="Pfam" id="PF04163">
    <property type="entry name" value="Tht1"/>
    <property type="match status" value="1"/>
</dbReference>
<evidence type="ECO:0000256" key="8">
    <source>
        <dbReference type="ARBA" id="ARBA00023136"/>
    </source>
</evidence>